<comment type="subcellular location">
    <subcellularLocation>
        <location evidence="1">Endomembrane system</location>
        <topology evidence="1">Multi-pass membrane protein</topology>
    </subcellularLocation>
</comment>
<dbReference type="GO" id="GO:0008488">
    <property type="term" value="F:gamma-glutamyl carboxylase activity"/>
    <property type="evidence" value="ECO:0007669"/>
    <property type="project" value="InterPro"/>
</dbReference>
<gene>
    <name evidence="9" type="ORF">SAMN05443550_101625</name>
</gene>
<dbReference type="GO" id="GO:0019842">
    <property type="term" value="F:vitamin binding"/>
    <property type="evidence" value="ECO:0007669"/>
    <property type="project" value="TreeGrafter"/>
</dbReference>
<dbReference type="Proteomes" id="UP000198850">
    <property type="component" value="Unassembled WGS sequence"/>
</dbReference>
<dbReference type="Pfam" id="PF22777">
    <property type="entry name" value="VKGC_lumenal_dom"/>
    <property type="match status" value="1"/>
</dbReference>
<dbReference type="RefSeq" id="WP_090555022.1">
    <property type="nucleotide sequence ID" value="NZ_FNRA01000001.1"/>
</dbReference>
<evidence type="ECO:0000313" key="10">
    <source>
        <dbReference type="Proteomes" id="UP000198850"/>
    </source>
</evidence>
<dbReference type="GO" id="GO:0012505">
    <property type="term" value="C:endomembrane system"/>
    <property type="evidence" value="ECO:0007669"/>
    <property type="project" value="UniProtKB-SubCell"/>
</dbReference>
<evidence type="ECO:0000256" key="6">
    <source>
        <dbReference type="ARBA" id="ARBA00023239"/>
    </source>
</evidence>
<dbReference type="InterPro" id="IPR007782">
    <property type="entry name" value="VKG_COase"/>
</dbReference>
<proteinExistence type="predicted"/>
<feature type="transmembrane region" description="Helical" evidence="7">
    <location>
        <begin position="300"/>
        <end position="321"/>
    </location>
</feature>
<dbReference type="OrthoDB" id="341137at2"/>
<evidence type="ECO:0000256" key="2">
    <source>
        <dbReference type="ARBA" id="ARBA00022692"/>
    </source>
</evidence>
<dbReference type="AlphaFoldDB" id="A0A1H3XI21"/>
<evidence type="ECO:0000256" key="4">
    <source>
        <dbReference type="ARBA" id="ARBA00023136"/>
    </source>
</evidence>
<evidence type="ECO:0000313" key="9">
    <source>
        <dbReference type="EMBL" id="SDZ99075.1"/>
    </source>
</evidence>
<feature type="transmembrane region" description="Helical" evidence="7">
    <location>
        <begin position="141"/>
        <end position="163"/>
    </location>
</feature>
<evidence type="ECO:0000256" key="1">
    <source>
        <dbReference type="ARBA" id="ARBA00004127"/>
    </source>
</evidence>
<feature type="transmembrane region" description="Helical" evidence="7">
    <location>
        <begin position="14"/>
        <end position="33"/>
    </location>
</feature>
<accession>A0A1H3XI21</accession>
<dbReference type="SMART" id="SM00752">
    <property type="entry name" value="HTTM"/>
    <property type="match status" value="1"/>
</dbReference>
<feature type="domain" description="HTTM-like" evidence="8">
    <location>
        <begin position="5"/>
        <end position="265"/>
    </location>
</feature>
<protein>
    <submittedName>
        <fullName evidence="9">Vitamin K-dependent gamma-carboxylase</fullName>
    </submittedName>
</protein>
<evidence type="ECO:0000256" key="3">
    <source>
        <dbReference type="ARBA" id="ARBA00022989"/>
    </source>
</evidence>
<organism evidence="9 10">
    <name type="scientific">Pedobacter hartonius</name>
    <dbReference type="NCBI Taxonomy" id="425514"/>
    <lineage>
        <taxon>Bacteria</taxon>
        <taxon>Pseudomonadati</taxon>
        <taxon>Bacteroidota</taxon>
        <taxon>Sphingobacteriia</taxon>
        <taxon>Sphingobacteriales</taxon>
        <taxon>Sphingobacteriaceae</taxon>
        <taxon>Pedobacter</taxon>
    </lineage>
</organism>
<reference evidence="9 10" key="1">
    <citation type="submission" date="2016-10" db="EMBL/GenBank/DDBJ databases">
        <authorList>
            <person name="de Groot N.N."/>
        </authorList>
    </citation>
    <scope>NUCLEOTIDE SEQUENCE [LARGE SCALE GENOMIC DNA]</scope>
    <source>
        <strain evidence="9 10">DSM 19033</strain>
    </source>
</reference>
<dbReference type="InterPro" id="IPR011020">
    <property type="entry name" value="HTTM-like"/>
</dbReference>
<dbReference type="STRING" id="425514.SAMN05443550_101625"/>
<keyword evidence="5" id="KW-1015">Disulfide bond</keyword>
<feature type="transmembrane region" description="Helical" evidence="7">
    <location>
        <begin position="110"/>
        <end position="129"/>
    </location>
</feature>
<evidence type="ECO:0000256" key="5">
    <source>
        <dbReference type="ARBA" id="ARBA00023157"/>
    </source>
</evidence>
<name>A0A1H3XI21_9SPHI</name>
<sequence length="447" mass="51905">MTEINTSKHIAPLVVLRMAFGVIMLISTVRFVLRGWIDAFYIHPKFHFTFYGFGWVKPMGATGMYALFSLLIIAAIFVTIGLFYRTAILLFFLCFTYVELIDKTTYLNHYYFISVMAFLMILVPANRYFSVDVIRNPRIKTIRVPAWTINIFKLQLLLVYLFAGISKLNYDWLIAAMPLRIWLPANSNLPVIGGLLSKLWVAYAFSWCGAVFDLFIGFLLLNPSTRKPAYLMVIIFHLVTAWLFRIGMFPYIMIFVTIIFFSTQTHLKIISVLRKILRAVAGERETPGIPYRLSVSKRNVIYAILILHFTIQALLPFRYLLYPGSLYWTEEGYRFSWRVMLMEKGGTAFFHVKDPETGLQSEIINAQYLTPFQENMMATQPDMILQYAHLLAREYQKKGIKHPVVTAESYVTLNGIGSRLYIDSTVNLTNEKETFDHKKWILPFHRK</sequence>
<feature type="transmembrane region" description="Helical" evidence="7">
    <location>
        <begin position="251"/>
        <end position="270"/>
    </location>
</feature>
<dbReference type="EMBL" id="FNRA01000001">
    <property type="protein sequence ID" value="SDZ99075.1"/>
    <property type="molecule type" value="Genomic_DNA"/>
</dbReference>
<evidence type="ECO:0000259" key="8">
    <source>
        <dbReference type="SMART" id="SM00752"/>
    </source>
</evidence>
<dbReference type="Pfam" id="PF05090">
    <property type="entry name" value="HTTM"/>
    <property type="match status" value="1"/>
</dbReference>
<keyword evidence="3 7" id="KW-1133">Transmembrane helix</keyword>
<dbReference type="InterPro" id="IPR053935">
    <property type="entry name" value="VKGC_lumenal_dom"/>
</dbReference>
<keyword evidence="6" id="KW-0456">Lyase</keyword>
<dbReference type="PANTHER" id="PTHR12639">
    <property type="entry name" value="VITAMIN K-DEPENDENT GAMMA-CARBOXYLASE"/>
    <property type="match status" value="1"/>
</dbReference>
<keyword evidence="10" id="KW-1185">Reference proteome</keyword>
<keyword evidence="4 7" id="KW-0472">Membrane</keyword>
<dbReference type="InterPro" id="IPR053934">
    <property type="entry name" value="HTTM_dom"/>
</dbReference>
<feature type="transmembrane region" description="Helical" evidence="7">
    <location>
        <begin position="65"/>
        <end position="98"/>
    </location>
</feature>
<evidence type="ECO:0000256" key="7">
    <source>
        <dbReference type="SAM" id="Phobius"/>
    </source>
</evidence>
<dbReference type="PANTHER" id="PTHR12639:SF7">
    <property type="entry name" value="HTTM DOMAIN-CONTAINING PROTEIN"/>
    <property type="match status" value="1"/>
</dbReference>
<feature type="transmembrane region" description="Helical" evidence="7">
    <location>
        <begin position="200"/>
        <end position="221"/>
    </location>
</feature>
<keyword evidence="2 7" id="KW-0812">Transmembrane</keyword>